<dbReference type="PANTHER" id="PTHR43806:SF11">
    <property type="entry name" value="CEREVISIN-RELATED"/>
    <property type="match status" value="1"/>
</dbReference>
<dbReference type="STRING" id="192814.GCA_900166575_03183"/>
<dbReference type="Proteomes" id="UP000297982">
    <property type="component" value="Unassembled WGS sequence"/>
</dbReference>
<dbReference type="InterPro" id="IPR036852">
    <property type="entry name" value="Peptidase_S8/S53_dom_sf"/>
</dbReference>
<accession>A0A4Z0GYE7</accession>
<dbReference type="Gene3D" id="3.30.70.80">
    <property type="entry name" value="Peptidase S8 propeptide/proteinase inhibitor I9"/>
    <property type="match status" value="1"/>
</dbReference>
<evidence type="ECO:0000256" key="7">
    <source>
        <dbReference type="PROSITE-ProRule" id="PRU01240"/>
    </source>
</evidence>
<evidence type="ECO:0000256" key="5">
    <source>
        <dbReference type="ARBA" id="ARBA00022801"/>
    </source>
</evidence>
<dbReference type="AlphaFoldDB" id="A0A4Z0GYE7"/>
<organism evidence="10 11">
    <name type="scientific">Halobacillus salinus</name>
    <dbReference type="NCBI Taxonomy" id="192814"/>
    <lineage>
        <taxon>Bacteria</taxon>
        <taxon>Bacillati</taxon>
        <taxon>Bacillota</taxon>
        <taxon>Bacilli</taxon>
        <taxon>Bacillales</taxon>
        <taxon>Bacillaceae</taxon>
        <taxon>Halobacillus</taxon>
    </lineage>
</organism>
<feature type="active site" description="Charge relay system" evidence="7">
    <location>
        <position position="127"/>
    </location>
</feature>
<evidence type="ECO:0000256" key="4">
    <source>
        <dbReference type="ARBA" id="ARBA00022729"/>
    </source>
</evidence>
<dbReference type="Gene3D" id="3.40.50.200">
    <property type="entry name" value="Peptidase S8/S53 domain"/>
    <property type="match status" value="1"/>
</dbReference>
<dbReference type="InterPro" id="IPR034202">
    <property type="entry name" value="Subtilisin_Carlsberg-like"/>
</dbReference>
<dbReference type="InterPro" id="IPR010259">
    <property type="entry name" value="S8pro/Inhibitor_I9"/>
</dbReference>
<keyword evidence="5 7" id="KW-0378">Hydrolase</keyword>
<comment type="similarity">
    <text evidence="1 7 8">Belongs to the peptidase S8 family.</text>
</comment>
<evidence type="ECO:0000259" key="9">
    <source>
        <dbReference type="PROSITE" id="PS51272"/>
    </source>
</evidence>
<dbReference type="CDD" id="cd07477">
    <property type="entry name" value="Peptidases_S8_Subtilisin_subset"/>
    <property type="match status" value="1"/>
</dbReference>
<feature type="domain" description="SLH" evidence="9">
    <location>
        <begin position="373"/>
        <end position="436"/>
    </location>
</feature>
<feature type="domain" description="SLH" evidence="9">
    <location>
        <begin position="437"/>
        <end position="491"/>
    </location>
</feature>
<keyword evidence="6 7" id="KW-0720">Serine protease</keyword>
<dbReference type="SUPFAM" id="SSF54897">
    <property type="entry name" value="Protease propeptides/inhibitors"/>
    <property type="match status" value="1"/>
</dbReference>
<keyword evidence="3" id="KW-0479">Metal-binding</keyword>
<dbReference type="InterPro" id="IPR000209">
    <property type="entry name" value="Peptidase_S8/S53_dom"/>
</dbReference>
<comment type="caution">
    <text evidence="10">The sequence shown here is derived from an EMBL/GenBank/DDBJ whole genome shotgun (WGS) entry which is preliminary data.</text>
</comment>
<dbReference type="PANTHER" id="PTHR43806">
    <property type="entry name" value="PEPTIDASE S8"/>
    <property type="match status" value="1"/>
</dbReference>
<feature type="active site" description="Charge relay system" evidence="7">
    <location>
        <position position="158"/>
    </location>
</feature>
<dbReference type="PROSITE" id="PS00136">
    <property type="entry name" value="SUBTILASE_ASP"/>
    <property type="match status" value="1"/>
</dbReference>
<dbReference type="GO" id="GO:0004252">
    <property type="term" value="F:serine-type endopeptidase activity"/>
    <property type="evidence" value="ECO:0007669"/>
    <property type="project" value="UniProtKB-UniRule"/>
</dbReference>
<evidence type="ECO:0000256" key="6">
    <source>
        <dbReference type="ARBA" id="ARBA00022825"/>
    </source>
</evidence>
<evidence type="ECO:0000313" key="11">
    <source>
        <dbReference type="Proteomes" id="UP000297982"/>
    </source>
</evidence>
<dbReference type="SUPFAM" id="SSF52743">
    <property type="entry name" value="Subtilisin-like"/>
    <property type="match status" value="1"/>
</dbReference>
<dbReference type="Pfam" id="PF00082">
    <property type="entry name" value="Peptidase_S8"/>
    <property type="match status" value="1"/>
</dbReference>
<dbReference type="EMBL" id="SRJC01000005">
    <property type="protein sequence ID" value="TGB01716.1"/>
    <property type="molecule type" value="Genomic_DNA"/>
</dbReference>
<keyword evidence="2 7" id="KW-0645">Protease</keyword>
<name>A0A4Z0GYE7_9BACI</name>
<feature type="domain" description="SLH" evidence="9">
    <location>
        <begin position="492"/>
        <end position="551"/>
    </location>
</feature>
<dbReference type="InterPro" id="IPR001119">
    <property type="entry name" value="SLH_dom"/>
</dbReference>
<dbReference type="InterPro" id="IPR023827">
    <property type="entry name" value="Peptidase_S8_Asp-AS"/>
</dbReference>
<keyword evidence="11" id="KW-1185">Reference proteome</keyword>
<gene>
    <name evidence="10" type="ORF">E4663_16310</name>
</gene>
<dbReference type="InterPro" id="IPR015500">
    <property type="entry name" value="Peptidase_S8_subtilisin-rel"/>
</dbReference>
<evidence type="ECO:0000256" key="2">
    <source>
        <dbReference type="ARBA" id="ARBA00022670"/>
    </source>
</evidence>
<dbReference type="PRINTS" id="PR00723">
    <property type="entry name" value="SUBTILISIN"/>
</dbReference>
<dbReference type="InterPro" id="IPR037045">
    <property type="entry name" value="S8pro/Inhibitor_I9_sf"/>
</dbReference>
<sequence>MKSVKKYTGHFIIIVLLAVVSFPLATFAGEKEERMMIGFENSIDLTVLEGKPHQLIHTYDNINAISVNMDTSYINELRNTPKVAWVEKDRKVNATQQKKSWGYEATGVTTSNSLSLSGDGVKVAVIDTGIHQDHPDLNIAGGVNFVEDGKSYEDDNGHGTHVAGIINAQDNGIGTVGVAPAAQLYAVKSLDADGIGNQTDVIAGIEWAIDHDVDIINLSLTSPYPSKTLKTMVDKAHDAGVFIVAASGNDRTGDGQLTDDVMFPGRYDNVISVGAVTEEKKKASYSYQGESLDFVAPGDQIYSTYIGENSSAYTYLSGTSMSSPYVAGALALYQELYPEYTDEEIKGLLIEQAEDLGKEGRDDSYGDGLVHSPTSYFTDITYSDWYLDFVNDLSEKEWITGYPDDTFRPEKEITRQEVVTLVGRSLDLDGKKRGANFEDVHAWNYGSGFIDSAEDEGILTGYPDGTFRPNESITRGDVALIIYRAFDVEKSEGQDFKDVIDSRYYSEAIQSLAKEEILTGYRGGEEFKPEDPITRAEFSTILSKTVDPELR</sequence>
<evidence type="ECO:0000256" key="1">
    <source>
        <dbReference type="ARBA" id="ARBA00011073"/>
    </source>
</evidence>
<dbReference type="InterPro" id="IPR023828">
    <property type="entry name" value="Peptidase_S8_Ser-AS"/>
</dbReference>
<dbReference type="Pfam" id="PF00395">
    <property type="entry name" value="SLH"/>
    <property type="match status" value="3"/>
</dbReference>
<dbReference type="PROSITE" id="PS00138">
    <property type="entry name" value="SUBTILASE_SER"/>
    <property type="match status" value="1"/>
</dbReference>
<keyword evidence="4" id="KW-0732">Signal</keyword>
<protein>
    <submittedName>
        <fullName evidence="10">Alkaline serine protease</fullName>
    </submittedName>
</protein>
<evidence type="ECO:0000256" key="8">
    <source>
        <dbReference type="RuleBase" id="RU003355"/>
    </source>
</evidence>
<dbReference type="PROSITE" id="PS51272">
    <property type="entry name" value="SLH"/>
    <property type="match status" value="3"/>
</dbReference>
<dbReference type="PROSITE" id="PS51892">
    <property type="entry name" value="SUBTILASE"/>
    <property type="match status" value="1"/>
</dbReference>
<dbReference type="InterPro" id="IPR050131">
    <property type="entry name" value="Peptidase_S8_subtilisin-like"/>
</dbReference>
<feature type="active site" description="Charge relay system" evidence="7">
    <location>
        <position position="320"/>
    </location>
</feature>
<reference evidence="10 11" key="1">
    <citation type="journal article" date="2003" name="Int. J. Syst. Evol. Microbiol.">
        <title>Halobacillus salinus sp. nov., isolated from a salt lake on the coast of the East Sea in Korea.</title>
        <authorList>
            <person name="Yoon J.H."/>
            <person name="Kang K.H."/>
            <person name="Park Y.H."/>
        </authorList>
    </citation>
    <scope>NUCLEOTIDE SEQUENCE [LARGE SCALE GENOMIC DNA]</scope>
    <source>
        <strain evidence="10 11">HSL-3</strain>
    </source>
</reference>
<dbReference type="Pfam" id="PF05922">
    <property type="entry name" value="Inhibitor_I9"/>
    <property type="match status" value="1"/>
</dbReference>
<proteinExistence type="inferred from homology"/>
<evidence type="ECO:0000313" key="10">
    <source>
        <dbReference type="EMBL" id="TGB01716.1"/>
    </source>
</evidence>
<evidence type="ECO:0000256" key="3">
    <source>
        <dbReference type="ARBA" id="ARBA00022723"/>
    </source>
</evidence>
<dbReference type="GO" id="GO:0046872">
    <property type="term" value="F:metal ion binding"/>
    <property type="evidence" value="ECO:0007669"/>
    <property type="project" value="UniProtKB-KW"/>
</dbReference>
<dbReference type="GO" id="GO:0006508">
    <property type="term" value="P:proteolysis"/>
    <property type="evidence" value="ECO:0007669"/>
    <property type="project" value="UniProtKB-KW"/>
</dbReference>